<dbReference type="Pfam" id="PF00296">
    <property type="entry name" value="Bac_luciferase"/>
    <property type="match status" value="1"/>
</dbReference>
<gene>
    <name evidence="4" type="ORF">Aco03nite_086230</name>
</gene>
<dbReference type="Gene3D" id="3.20.20.30">
    <property type="entry name" value="Luciferase-like domain"/>
    <property type="match status" value="1"/>
</dbReference>
<evidence type="ECO:0000259" key="3">
    <source>
        <dbReference type="Pfam" id="PF00296"/>
    </source>
</evidence>
<evidence type="ECO:0000256" key="2">
    <source>
        <dbReference type="ARBA" id="ARBA00023033"/>
    </source>
</evidence>
<dbReference type="EMBL" id="BOMG01000105">
    <property type="protein sequence ID" value="GID60219.1"/>
    <property type="molecule type" value="Genomic_DNA"/>
</dbReference>
<proteinExistence type="predicted"/>
<dbReference type="RefSeq" id="WP_203807035.1">
    <property type="nucleotide sequence ID" value="NZ_BAAAQE010000105.1"/>
</dbReference>
<keyword evidence="5" id="KW-1185">Reference proteome</keyword>
<dbReference type="Proteomes" id="UP000612282">
    <property type="component" value="Unassembled WGS sequence"/>
</dbReference>
<comment type="caution">
    <text evidence="4">The sequence shown here is derived from an EMBL/GenBank/DDBJ whole genome shotgun (WGS) entry which is preliminary data.</text>
</comment>
<name>A0ABQ3XNX5_9ACTN</name>
<feature type="domain" description="Luciferase-like" evidence="3">
    <location>
        <begin position="1"/>
        <end position="327"/>
    </location>
</feature>
<dbReference type="InterPro" id="IPR050766">
    <property type="entry name" value="Bact_Lucif_Oxidored"/>
</dbReference>
<evidence type="ECO:0000256" key="1">
    <source>
        <dbReference type="ARBA" id="ARBA00023002"/>
    </source>
</evidence>
<dbReference type="InterPro" id="IPR011251">
    <property type="entry name" value="Luciferase-like_dom"/>
</dbReference>
<evidence type="ECO:0000313" key="4">
    <source>
        <dbReference type="EMBL" id="GID60219.1"/>
    </source>
</evidence>
<dbReference type="PANTHER" id="PTHR30137">
    <property type="entry name" value="LUCIFERASE-LIKE MONOOXYGENASE"/>
    <property type="match status" value="1"/>
</dbReference>
<dbReference type="PANTHER" id="PTHR30137:SF8">
    <property type="entry name" value="BLR5498 PROTEIN"/>
    <property type="match status" value="1"/>
</dbReference>
<keyword evidence="2" id="KW-0503">Monooxygenase</keyword>
<keyword evidence="1" id="KW-0560">Oxidoreductase</keyword>
<accession>A0ABQ3XNX5</accession>
<reference evidence="4 5" key="1">
    <citation type="submission" date="2021-01" db="EMBL/GenBank/DDBJ databases">
        <title>Whole genome shotgun sequence of Actinoplanes couchii NBRC 106145.</title>
        <authorList>
            <person name="Komaki H."/>
            <person name="Tamura T."/>
        </authorList>
    </citation>
    <scope>NUCLEOTIDE SEQUENCE [LARGE SCALE GENOMIC DNA]</scope>
    <source>
        <strain evidence="4 5">NBRC 106145</strain>
    </source>
</reference>
<protein>
    <recommendedName>
        <fullName evidence="3">Luciferase-like domain-containing protein</fullName>
    </recommendedName>
</protein>
<dbReference type="SUPFAM" id="SSF51679">
    <property type="entry name" value="Bacterial luciferase-like"/>
    <property type="match status" value="1"/>
</dbReference>
<dbReference type="InterPro" id="IPR036661">
    <property type="entry name" value="Luciferase-like_sf"/>
</dbReference>
<evidence type="ECO:0000313" key="5">
    <source>
        <dbReference type="Proteomes" id="UP000612282"/>
    </source>
</evidence>
<sequence length="379" mass="41183">MHFSLFLGQSVGGWQDDTAAIDLGIEQAHYADAHGFTAVYSGEQHFNNYEPYGDGLGMSAYFAGQLRNAYVGLSVVPLVLHHPLLFVQRVNLLDQLTKGRSIVGISAGRPFEGATFHVATLNPAERAALFDAKLDVVERAWAHRPGEILTFDTGRESGSMGERGQRIMPYSYRAGRPLFAIGTNTADKIAEAGRRGRLVHLGPFHLETAAQLAGVYRAALAESGTPIDHAMSWLLHTKIVMVADTDTQAWDHLEAALGGALTLPPWIRPTAEEQGLPLREVWRLPAGPLAPAMGRPESLSAYLHRMFVVGSPETVAEQVGAYGDAGLPHMHLRFAFGSTADPDIYRRSLELFATEVMPKAGASLIPGPTAAQIRPEYQR</sequence>
<organism evidence="4 5">
    <name type="scientific">Actinoplanes couchii</name>
    <dbReference type="NCBI Taxonomy" id="403638"/>
    <lineage>
        <taxon>Bacteria</taxon>
        <taxon>Bacillati</taxon>
        <taxon>Actinomycetota</taxon>
        <taxon>Actinomycetes</taxon>
        <taxon>Micromonosporales</taxon>
        <taxon>Micromonosporaceae</taxon>
        <taxon>Actinoplanes</taxon>
    </lineage>
</organism>